<evidence type="ECO:0000313" key="3">
    <source>
        <dbReference type="Proteomes" id="UP000006514"/>
    </source>
</evidence>
<gene>
    <name evidence="2" type="ORF">AURDEDRAFT_176299</name>
</gene>
<proteinExistence type="predicted"/>
<dbReference type="EMBL" id="JH687929">
    <property type="protein sequence ID" value="EJD34664.1"/>
    <property type="molecule type" value="Genomic_DNA"/>
</dbReference>
<dbReference type="OrthoDB" id="2681818at2759"/>
<keyword evidence="3" id="KW-1185">Reference proteome</keyword>
<name>J0WRN6_AURST</name>
<dbReference type="InParanoid" id="J0WRN6"/>
<dbReference type="AlphaFoldDB" id="J0WRN6"/>
<accession>J0WRN6</accession>
<dbReference type="Proteomes" id="UP000006514">
    <property type="component" value="Unassembled WGS sequence"/>
</dbReference>
<feature type="compositionally biased region" description="Low complexity" evidence="1">
    <location>
        <begin position="52"/>
        <end position="62"/>
    </location>
</feature>
<reference evidence="3" key="1">
    <citation type="journal article" date="2012" name="Science">
        <title>The Paleozoic origin of enzymatic lignin decomposition reconstructed from 31 fungal genomes.</title>
        <authorList>
            <person name="Floudas D."/>
            <person name="Binder M."/>
            <person name="Riley R."/>
            <person name="Barry K."/>
            <person name="Blanchette R.A."/>
            <person name="Henrissat B."/>
            <person name="Martinez A.T."/>
            <person name="Otillar R."/>
            <person name="Spatafora J.W."/>
            <person name="Yadav J.S."/>
            <person name="Aerts A."/>
            <person name="Benoit I."/>
            <person name="Boyd A."/>
            <person name="Carlson A."/>
            <person name="Copeland A."/>
            <person name="Coutinho P.M."/>
            <person name="de Vries R.P."/>
            <person name="Ferreira P."/>
            <person name="Findley K."/>
            <person name="Foster B."/>
            <person name="Gaskell J."/>
            <person name="Glotzer D."/>
            <person name="Gorecki P."/>
            <person name="Heitman J."/>
            <person name="Hesse C."/>
            <person name="Hori C."/>
            <person name="Igarashi K."/>
            <person name="Jurgens J.A."/>
            <person name="Kallen N."/>
            <person name="Kersten P."/>
            <person name="Kohler A."/>
            <person name="Kuees U."/>
            <person name="Kumar T.K.A."/>
            <person name="Kuo A."/>
            <person name="LaButti K."/>
            <person name="Larrondo L.F."/>
            <person name="Lindquist E."/>
            <person name="Ling A."/>
            <person name="Lombard V."/>
            <person name="Lucas S."/>
            <person name="Lundell T."/>
            <person name="Martin R."/>
            <person name="McLaughlin D.J."/>
            <person name="Morgenstern I."/>
            <person name="Morin E."/>
            <person name="Murat C."/>
            <person name="Nagy L.G."/>
            <person name="Nolan M."/>
            <person name="Ohm R.A."/>
            <person name="Patyshakuliyeva A."/>
            <person name="Rokas A."/>
            <person name="Ruiz-Duenas F.J."/>
            <person name="Sabat G."/>
            <person name="Salamov A."/>
            <person name="Samejima M."/>
            <person name="Schmutz J."/>
            <person name="Slot J.C."/>
            <person name="St John F."/>
            <person name="Stenlid J."/>
            <person name="Sun H."/>
            <person name="Sun S."/>
            <person name="Syed K."/>
            <person name="Tsang A."/>
            <person name="Wiebenga A."/>
            <person name="Young D."/>
            <person name="Pisabarro A."/>
            <person name="Eastwood D.C."/>
            <person name="Martin F."/>
            <person name="Cullen D."/>
            <person name="Grigoriev I.V."/>
            <person name="Hibbett D.S."/>
        </authorList>
    </citation>
    <scope>NUCLEOTIDE SEQUENCE [LARGE SCALE GENOMIC DNA]</scope>
    <source>
        <strain evidence="3">TFB10046</strain>
    </source>
</reference>
<dbReference type="OMA" id="ANKCTRE"/>
<feature type="region of interest" description="Disordered" evidence="1">
    <location>
        <begin position="38"/>
        <end position="71"/>
    </location>
</feature>
<evidence type="ECO:0000256" key="1">
    <source>
        <dbReference type="SAM" id="MobiDB-lite"/>
    </source>
</evidence>
<dbReference type="KEGG" id="adl:AURDEDRAFT_176299"/>
<protein>
    <submittedName>
        <fullName evidence="2">Uncharacterized protein</fullName>
    </submittedName>
</protein>
<sequence length="207" mass="22228">MDAARNALAEAARVLSGAGLDPGSSEVQRQLAQFFSHLPGPSQVTIPPEPPAVAMASASPAASDDEDPQQDPQLLSIQLSDQTTAAVQLRNYNPPRATRFTAEQLTTDPHANKCTRELRCSAFVDHELGAVVEFPETGAAVGESVAHRFRVDPDAKYRPHHNFQYSLGSENSGSRGSSKQVDCLLIVKGEKVRCKSVEYGCESVLLA</sequence>
<organism evidence="2 3">
    <name type="scientific">Auricularia subglabra (strain TFB-10046 / SS5)</name>
    <name type="common">White-rot fungus</name>
    <name type="synonym">Auricularia delicata (strain TFB10046)</name>
    <dbReference type="NCBI Taxonomy" id="717982"/>
    <lineage>
        <taxon>Eukaryota</taxon>
        <taxon>Fungi</taxon>
        <taxon>Dikarya</taxon>
        <taxon>Basidiomycota</taxon>
        <taxon>Agaricomycotina</taxon>
        <taxon>Agaricomycetes</taxon>
        <taxon>Auriculariales</taxon>
        <taxon>Auriculariaceae</taxon>
        <taxon>Auricularia</taxon>
    </lineage>
</organism>
<evidence type="ECO:0000313" key="2">
    <source>
        <dbReference type="EMBL" id="EJD34664.1"/>
    </source>
</evidence>